<organism evidence="2 3">
    <name type="scientific">Stylosanthes scabra</name>
    <dbReference type="NCBI Taxonomy" id="79078"/>
    <lineage>
        <taxon>Eukaryota</taxon>
        <taxon>Viridiplantae</taxon>
        <taxon>Streptophyta</taxon>
        <taxon>Embryophyta</taxon>
        <taxon>Tracheophyta</taxon>
        <taxon>Spermatophyta</taxon>
        <taxon>Magnoliopsida</taxon>
        <taxon>eudicotyledons</taxon>
        <taxon>Gunneridae</taxon>
        <taxon>Pentapetalae</taxon>
        <taxon>rosids</taxon>
        <taxon>fabids</taxon>
        <taxon>Fabales</taxon>
        <taxon>Fabaceae</taxon>
        <taxon>Papilionoideae</taxon>
        <taxon>50 kb inversion clade</taxon>
        <taxon>dalbergioids sensu lato</taxon>
        <taxon>Dalbergieae</taxon>
        <taxon>Pterocarpus clade</taxon>
        <taxon>Stylosanthes</taxon>
    </lineage>
</organism>
<feature type="region of interest" description="Disordered" evidence="1">
    <location>
        <begin position="1"/>
        <end position="30"/>
    </location>
</feature>
<name>A0ABU6QC53_9FABA</name>
<comment type="caution">
    <text evidence="2">The sequence shown here is derived from an EMBL/GenBank/DDBJ whole genome shotgun (WGS) entry which is preliminary data.</text>
</comment>
<gene>
    <name evidence="2" type="ORF">PIB30_030427</name>
</gene>
<evidence type="ECO:0000313" key="3">
    <source>
        <dbReference type="Proteomes" id="UP001341840"/>
    </source>
</evidence>
<dbReference type="Proteomes" id="UP001341840">
    <property type="component" value="Unassembled WGS sequence"/>
</dbReference>
<reference evidence="2 3" key="1">
    <citation type="journal article" date="2023" name="Plants (Basel)">
        <title>Bridging the Gap: Combining Genomics and Transcriptomics Approaches to Understand Stylosanthes scabra, an Orphan Legume from the Brazilian Caatinga.</title>
        <authorList>
            <person name="Ferreira-Neto J.R.C."/>
            <person name="da Silva M.D."/>
            <person name="Binneck E."/>
            <person name="de Melo N.F."/>
            <person name="da Silva R.H."/>
            <person name="de Melo A.L.T.M."/>
            <person name="Pandolfi V."/>
            <person name="Bustamante F.O."/>
            <person name="Brasileiro-Vidal A.C."/>
            <person name="Benko-Iseppon A.M."/>
        </authorList>
    </citation>
    <scope>NUCLEOTIDE SEQUENCE [LARGE SCALE GENOMIC DNA]</scope>
    <source>
        <tissue evidence="2">Leaves</tissue>
    </source>
</reference>
<protein>
    <submittedName>
        <fullName evidence="2">Uncharacterized protein</fullName>
    </submittedName>
</protein>
<accession>A0ABU6QC53</accession>
<evidence type="ECO:0000256" key="1">
    <source>
        <dbReference type="SAM" id="MobiDB-lite"/>
    </source>
</evidence>
<proteinExistence type="predicted"/>
<evidence type="ECO:0000313" key="2">
    <source>
        <dbReference type="EMBL" id="MED6109093.1"/>
    </source>
</evidence>
<sequence>MAEFGAEVAEEGEKNGKIATKPRRPLLEPMRTHNMKPCVRILAWAARPNVDFGTNVYAPEAFMRTHRSFPTSINRGAIHHFKRAYFTFLA</sequence>
<keyword evidence="3" id="KW-1185">Reference proteome</keyword>
<dbReference type="EMBL" id="JASCZI010000127">
    <property type="protein sequence ID" value="MED6109093.1"/>
    <property type="molecule type" value="Genomic_DNA"/>
</dbReference>